<accession>A0A285X4N1</accession>
<reference evidence="4" key="1">
    <citation type="submission" date="2017-09" db="EMBL/GenBank/DDBJ databases">
        <authorList>
            <person name="Varghese N."/>
            <person name="Submissions S."/>
        </authorList>
    </citation>
    <scope>NUCLEOTIDE SEQUENCE [LARGE SCALE GENOMIC DNA]</scope>
    <source>
        <strain evidence="4">CGMCC 1.12641</strain>
    </source>
</reference>
<feature type="domain" description="PG-1098 ferredoxin-like" evidence="2">
    <location>
        <begin position="277"/>
        <end position="319"/>
    </location>
</feature>
<sequence length="390" mass="44518">MNRKLLNKEVQDFIESRYKEEVSKMAFQGSPFEGISTQELLVQLSGKKKAEKKLPTWFTHRGIVYPPNLNLEQTSSEITAVYKASLVSGNTLADLTGGFGIDSYFFSKRMKKVHHLELNKELQEIAAHNFGILGSKNVISETGDGLAFLENTSEKFDWIYLDPSRRDDAGGRVFFLSDCLPNVPDNLDLLQEKAKNIMIKTSPLLDLSAGLQELKNVHEIHIIAVENDVKELLWIIGSQPSAAIRLKTVNFQKQEKQEFEANFGDDHVEQYEEPQEFLYEPNAAIMKSGLFAVLGYHFRLSKLHPNSQLFTSSELLDFPGRRFRIEKVLPFRKKLLKKELSEKANISVRNFPETVANLRKQLKIREGGDQYLFFTTLKSEEKVVLVCQKA</sequence>
<proteinExistence type="predicted"/>
<name>A0A285X4N1_9FLAO</name>
<dbReference type="AlphaFoldDB" id="A0A285X4N1"/>
<dbReference type="InterPro" id="IPR054168">
    <property type="entry name" value="PG_1098_Fer"/>
</dbReference>
<evidence type="ECO:0000313" key="3">
    <source>
        <dbReference type="EMBL" id="SOC80300.1"/>
    </source>
</evidence>
<protein>
    <submittedName>
        <fullName evidence="3">Uncharacterized protein</fullName>
    </submittedName>
</protein>
<keyword evidence="4" id="KW-1185">Reference proteome</keyword>
<evidence type="ECO:0000259" key="1">
    <source>
        <dbReference type="Pfam" id="PF18096"/>
    </source>
</evidence>
<evidence type="ECO:0000259" key="2">
    <source>
        <dbReference type="Pfam" id="PF22013"/>
    </source>
</evidence>
<dbReference type="Proteomes" id="UP000219193">
    <property type="component" value="Unassembled WGS sequence"/>
</dbReference>
<dbReference type="RefSeq" id="WP_097056082.1">
    <property type="nucleotide sequence ID" value="NZ_OCMF01000002.1"/>
</dbReference>
<dbReference type="Pfam" id="PF22013">
    <property type="entry name" value="PG_1098_Fer"/>
    <property type="match status" value="1"/>
</dbReference>
<dbReference type="CDD" id="cd02440">
    <property type="entry name" value="AdoMet_MTases"/>
    <property type="match status" value="1"/>
</dbReference>
<dbReference type="Pfam" id="PF18096">
    <property type="entry name" value="Thump_like"/>
    <property type="match status" value="1"/>
</dbReference>
<dbReference type="InterPro" id="IPR029063">
    <property type="entry name" value="SAM-dependent_MTases_sf"/>
</dbReference>
<dbReference type="Gene3D" id="1.10.10.1110">
    <property type="entry name" value="Methyltransferase PG1098, N-terminal domain"/>
    <property type="match status" value="1"/>
</dbReference>
<gene>
    <name evidence="3" type="ORF">SAMN06296241_1846</name>
</gene>
<evidence type="ECO:0000313" key="4">
    <source>
        <dbReference type="Proteomes" id="UP000219193"/>
    </source>
</evidence>
<dbReference type="SUPFAM" id="SSF53335">
    <property type="entry name" value="S-adenosyl-L-methionine-dependent methyltransferases"/>
    <property type="match status" value="1"/>
</dbReference>
<dbReference type="InterPro" id="IPR041497">
    <property type="entry name" value="Thump-like"/>
</dbReference>
<feature type="domain" description="THUMP-like" evidence="1">
    <location>
        <begin position="320"/>
        <end position="389"/>
    </location>
</feature>
<dbReference type="Gene3D" id="3.40.50.150">
    <property type="entry name" value="Vaccinia Virus protein VP39"/>
    <property type="match status" value="1"/>
</dbReference>
<dbReference type="EMBL" id="OCMF01000002">
    <property type="protein sequence ID" value="SOC80300.1"/>
    <property type="molecule type" value="Genomic_DNA"/>
</dbReference>
<dbReference type="OrthoDB" id="1000417at2"/>
<organism evidence="3 4">
    <name type="scientific">Salinimicrobium sediminis</name>
    <dbReference type="NCBI Taxonomy" id="1343891"/>
    <lineage>
        <taxon>Bacteria</taxon>
        <taxon>Pseudomonadati</taxon>
        <taxon>Bacteroidota</taxon>
        <taxon>Flavobacteriia</taxon>
        <taxon>Flavobacteriales</taxon>
        <taxon>Flavobacteriaceae</taxon>
        <taxon>Salinimicrobium</taxon>
    </lineage>
</organism>